<evidence type="ECO:0000256" key="3">
    <source>
        <dbReference type="ARBA" id="ARBA00023242"/>
    </source>
</evidence>
<dbReference type="Gene3D" id="3.40.50.10190">
    <property type="entry name" value="BRCT domain"/>
    <property type="match status" value="2"/>
</dbReference>
<dbReference type="Gene3D" id="2.30.30.140">
    <property type="match status" value="1"/>
</dbReference>
<dbReference type="OrthoDB" id="129353at2759"/>
<feature type="compositionally biased region" description="Basic and acidic residues" evidence="4">
    <location>
        <begin position="134"/>
        <end position="175"/>
    </location>
</feature>
<feature type="region of interest" description="Disordered" evidence="4">
    <location>
        <begin position="919"/>
        <end position="1006"/>
    </location>
</feature>
<feature type="compositionally biased region" description="Low complexity" evidence="4">
    <location>
        <begin position="576"/>
        <end position="595"/>
    </location>
</feature>
<feature type="domain" description="BRCT" evidence="5">
    <location>
        <begin position="1005"/>
        <end position="1106"/>
    </location>
</feature>
<dbReference type="InterPro" id="IPR001357">
    <property type="entry name" value="BRCT_dom"/>
</dbReference>
<feature type="compositionally biased region" description="Acidic residues" evidence="4">
    <location>
        <begin position="257"/>
        <end position="267"/>
    </location>
</feature>
<name>A0A016SX03_9BILA</name>
<evidence type="ECO:0000259" key="5">
    <source>
        <dbReference type="PROSITE" id="PS50172"/>
    </source>
</evidence>
<feature type="compositionally biased region" description="Polar residues" evidence="4">
    <location>
        <begin position="682"/>
        <end position="694"/>
    </location>
</feature>
<dbReference type="InterPro" id="IPR036420">
    <property type="entry name" value="BRCT_dom_sf"/>
</dbReference>
<dbReference type="GO" id="GO:0045944">
    <property type="term" value="P:positive regulation of transcription by RNA polymerase II"/>
    <property type="evidence" value="ECO:0007669"/>
    <property type="project" value="TreeGrafter"/>
</dbReference>
<dbReference type="SUPFAM" id="SSF52113">
    <property type="entry name" value="BRCT domain"/>
    <property type="match status" value="2"/>
</dbReference>
<feature type="domain" description="BRCT" evidence="5">
    <location>
        <begin position="1156"/>
        <end position="1222"/>
    </location>
</feature>
<feature type="compositionally biased region" description="Acidic residues" evidence="4">
    <location>
        <begin position="419"/>
        <end position="444"/>
    </location>
</feature>
<protein>
    <recommendedName>
        <fullName evidence="5">BRCT domain-containing protein</fullName>
    </recommendedName>
</protein>
<feature type="compositionally biased region" description="Low complexity" evidence="4">
    <location>
        <begin position="936"/>
        <end position="952"/>
    </location>
</feature>
<keyword evidence="2" id="KW-0227">DNA damage</keyword>
<feature type="region of interest" description="Disordered" evidence="4">
    <location>
        <begin position="1"/>
        <end position="30"/>
    </location>
</feature>
<feature type="compositionally biased region" description="Acidic residues" evidence="4">
    <location>
        <begin position="705"/>
        <end position="720"/>
    </location>
</feature>
<dbReference type="AlphaFoldDB" id="A0A016SX03"/>
<feature type="compositionally biased region" description="Low complexity" evidence="4">
    <location>
        <begin position="961"/>
        <end position="974"/>
    </location>
</feature>
<dbReference type="Proteomes" id="UP000024635">
    <property type="component" value="Unassembled WGS sequence"/>
</dbReference>
<feature type="compositionally biased region" description="Basic and acidic residues" evidence="4">
    <location>
        <begin position="597"/>
        <end position="618"/>
    </location>
</feature>
<evidence type="ECO:0000256" key="2">
    <source>
        <dbReference type="ARBA" id="ARBA00022763"/>
    </source>
</evidence>
<feature type="compositionally biased region" description="Basic and acidic residues" evidence="4">
    <location>
        <begin position="981"/>
        <end position="992"/>
    </location>
</feature>
<comment type="caution">
    <text evidence="6">The sequence shown here is derived from an EMBL/GenBank/DDBJ whole genome shotgun (WGS) entry which is preliminary data.</text>
</comment>
<dbReference type="SMART" id="SM00292">
    <property type="entry name" value="BRCT"/>
    <property type="match status" value="2"/>
</dbReference>
<keyword evidence="7" id="KW-1185">Reference proteome</keyword>
<dbReference type="PANTHER" id="PTHR15321:SF3">
    <property type="entry name" value="TP53-BINDING PROTEIN 1"/>
    <property type="match status" value="1"/>
</dbReference>
<feature type="compositionally biased region" description="Basic and acidic residues" evidence="4">
    <location>
        <begin position="56"/>
        <end position="75"/>
    </location>
</feature>
<dbReference type="Pfam" id="PF18428">
    <property type="entry name" value="BRCT_3"/>
    <property type="match status" value="1"/>
</dbReference>
<dbReference type="STRING" id="53326.A0A016SX03"/>
<evidence type="ECO:0000256" key="4">
    <source>
        <dbReference type="SAM" id="MobiDB-lite"/>
    </source>
</evidence>
<dbReference type="GO" id="GO:0042393">
    <property type="term" value="F:histone binding"/>
    <property type="evidence" value="ECO:0007669"/>
    <property type="project" value="TreeGrafter"/>
</dbReference>
<feature type="compositionally biased region" description="Basic and acidic residues" evidence="4">
    <location>
        <begin position="499"/>
        <end position="511"/>
    </location>
</feature>
<evidence type="ECO:0000256" key="1">
    <source>
        <dbReference type="ARBA" id="ARBA00004123"/>
    </source>
</evidence>
<reference evidence="7" key="1">
    <citation type="journal article" date="2015" name="Nat. Genet.">
        <title>The genome and transcriptome of the zoonotic hookworm Ancylostoma ceylanicum identify infection-specific gene families.</title>
        <authorList>
            <person name="Schwarz E.M."/>
            <person name="Hu Y."/>
            <person name="Antoshechkin I."/>
            <person name="Miller M.M."/>
            <person name="Sternberg P.W."/>
            <person name="Aroian R.V."/>
        </authorList>
    </citation>
    <scope>NUCLEOTIDE SEQUENCE</scope>
    <source>
        <strain evidence="7">HY135</strain>
    </source>
</reference>
<feature type="compositionally biased region" description="Basic residues" evidence="4">
    <location>
        <begin position="474"/>
        <end position="483"/>
    </location>
</feature>
<accession>A0A016SX03</accession>
<sequence length="1231" mass="134625">MTDAATAGVSENLMDTEVTNGAPDSATSGSALLSRKGLFGKSGVLNQGLEASIAVEKEVLKPDNDNANGDGHDEPNTSGSGADALEIASSEGAKEEAGEDPSPADDSGKEQAETEQPSSVDPGDSGPAEVDQAEAEKADEDGSARDSEGDTQKDESGNKEDVTAKEEQNEDKAEDKVEEDGDKETETGDGDQIADKTVEDDSGHEAEAHNSEPHDDAEEKVTEPEPIVEEPEPAKDNEPEPEEVVEEICEKKIISMDTDDVDQEQITEDASATAADNGEPNDKMEITEITEITAGENDKEQADEDAPVVEEPDSAESECMEEGEKDESMGKPEIEAIVVEEVECDTTEKADTVAAPEEKEEESDDKKDEVDEEEKEQAPKRRTSSRRSAPVTPVAKKTPARGKASPAKKTPSRKRADEEKADDEEKPETTEEPSDDKEEPEEKEDTAVEPKTLRSRGRRSNVAETPKKEEQTPAKKRGRAAKNAKKDVAAEAEDENEQDSAKEKEGEKTDDMDSEPTRCSLRSRSAKTPAKKESPAPKSTTRRGRSAKKEEDPTEKKEAEAESHTEPETPRRGRKSAPSTPAAAKTPKAAKSSTAKKVKDEDHDPYDIDTEIERHPEPLKNIQMEVQSFGEVKYAKTSSGKYERTEKTAESRVVNLAELAPRTKQRKSLADLTPGRKKASPNAATGSRTAPQSSRGKRKLKVESEEADKEEEPMEVEEASDDHPSSKKAKKSAETPKAGGSARKRRASQQTPLISPKRPHVEIPQLSAEDLLAVDHPQDEHAAYEAGARVYAMFDGLFYPAVVVSRDGLGRYKVSFVEDGVVKDVPPAGVIPLRALDKDKECYFSDASQKDRLAVKVVKGPDAKRASAWEEAEFELEQLDDDGNSMGKKLKGVWTNLALSKEDWRDYINRKSREATDVIADNIESTEDRHSRRSKAAASSQPSTPSAAKSTPRSQKKEKAASATPAAKAKTPAKGGRRKKAEAEPESSSKAEEADEDASETAESSEEQIFAGKLFILTSANRPNIDTGFKKKFMTDFISSHGGLVVDDMKEVDEHPEMERFLVSDTHYRTHKYLAALVRAMPCVSHEWIYKCLNERKLVDYKSYLLPSGVSILDDREYPLPKERGVLLRNKRVMVHSNVTPPSKKSMSFEQIWVPMVPQLGGEIVSEMPDEEGKLDILLTDHSATASLVEKARKIGSAVVSSEWLIQGIIMDRLPDVNAHQKFLHNGGVCT</sequence>
<comment type="subcellular location">
    <subcellularLocation>
        <location evidence="1">Nucleus</location>
    </subcellularLocation>
</comment>
<dbReference type="InterPro" id="IPR047249">
    <property type="entry name" value="BRCT_p53bp1-like_rpt1"/>
</dbReference>
<dbReference type="InterPro" id="IPR047250">
    <property type="entry name" value="BRCT_p53bp1-like_rpt2"/>
</dbReference>
<feature type="region of interest" description="Disordered" evidence="4">
    <location>
        <begin position="56"/>
        <end position="757"/>
    </location>
</feature>
<feature type="compositionally biased region" description="Acidic residues" evidence="4">
    <location>
        <begin position="176"/>
        <end position="189"/>
    </location>
</feature>
<feature type="compositionally biased region" description="Acidic residues" evidence="4">
    <location>
        <begin position="301"/>
        <end position="325"/>
    </location>
</feature>
<dbReference type="InterPro" id="IPR056492">
    <property type="entry name" value="SH3_Hsr9"/>
</dbReference>
<gene>
    <name evidence="6" type="primary">Acey_s0162.g3434</name>
    <name evidence="6" type="synonym">Acey-hsr-9</name>
    <name evidence="6" type="ORF">Y032_0162g3434</name>
</gene>
<dbReference type="Pfam" id="PF16589">
    <property type="entry name" value="BRCT_2"/>
    <property type="match status" value="1"/>
</dbReference>
<dbReference type="InterPro" id="IPR047252">
    <property type="entry name" value="TP53BP1-like"/>
</dbReference>
<evidence type="ECO:0000313" key="7">
    <source>
        <dbReference type="Proteomes" id="UP000024635"/>
    </source>
</evidence>
<feature type="compositionally biased region" description="Acidic residues" evidence="4">
    <location>
        <begin position="993"/>
        <end position="1006"/>
    </location>
</feature>
<dbReference type="EMBL" id="JARK01001498">
    <property type="protein sequence ID" value="EYB95263.1"/>
    <property type="molecule type" value="Genomic_DNA"/>
</dbReference>
<feature type="compositionally biased region" description="Basic and acidic residues" evidence="4">
    <location>
        <begin position="547"/>
        <end position="571"/>
    </location>
</feature>
<dbReference type="GO" id="GO:0000077">
    <property type="term" value="P:DNA damage checkpoint signaling"/>
    <property type="evidence" value="ECO:0007669"/>
    <property type="project" value="TreeGrafter"/>
</dbReference>
<keyword evidence="3" id="KW-0539">Nucleus</keyword>
<feature type="compositionally biased region" description="Basic and acidic residues" evidence="4">
    <location>
        <begin position="193"/>
        <end position="223"/>
    </location>
</feature>
<dbReference type="Pfam" id="PF24680">
    <property type="entry name" value="SH3_Hsr9"/>
    <property type="match status" value="1"/>
</dbReference>
<dbReference type="PROSITE" id="PS50172">
    <property type="entry name" value="BRCT"/>
    <property type="match status" value="2"/>
</dbReference>
<dbReference type="PANTHER" id="PTHR15321">
    <property type="entry name" value="TUMOR SUPPRESSOR P53-BINDING PROTEIN 1"/>
    <property type="match status" value="1"/>
</dbReference>
<proteinExistence type="predicted"/>
<dbReference type="GO" id="GO:0005634">
    <property type="term" value="C:nucleus"/>
    <property type="evidence" value="ECO:0007669"/>
    <property type="project" value="UniProtKB-SubCell"/>
</dbReference>
<organism evidence="6 7">
    <name type="scientific">Ancylostoma ceylanicum</name>
    <dbReference type="NCBI Taxonomy" id="53326"/>
    <lineage>
        <taxon>Eukaryota</taxon>
        <taxon>Metazoa</taxon>
        <taxon>Ecdysozoa</taxon>
        <taxon>Nematoda</taxon>
        <taxon>Chromadorea</taxon>
        <taxon>Rhabditida</taxon>
        <taxon>Rhabditina</taxon>
        <taxon>Rhabditomorpha</taxon>
        <taxon>Strongyloidea</taxon>
        <taxon>Ancylostomatidae</taxon>
        <taxon>Ancylostomatinae</taxon>
        <taxon>Ancylostoma</taxon>
    </lineage>
</organism>
<feature type="compositionally biased region" description="Basic and acidic residues" evidence="4">
    <location>
        <begin position="641"/>
        <end position="650"/>
    </location>
</feature>
<evidence type="ECO:0000313" key="6">
    <source>
        <dbReference type="EMBL" id="EYB95263.1"/>
    </source>
</evidence>
<dbReference type="CDD" id="cd17745">
    <property type="entry name" value="BRCT_p53bp1_rpt1"/>
    <property type="match status" value="1"/>
</dbReference>
<dbReference type="CDD" id="cd17724">
    <property type="entry name" value="BRCT_p53bp1_rpt2"/>
    <property type="match status" value="1"/>
</dbReference>